<name>A0A6A7RXI8_9PROT</name>
<proteinExistence type="predicted"/>
<accession>A0A6A7RXI8</accession>
<evidence type="ECO:0000313" key="2">
    <source>
        <dbReference type="EMBL" id="MQM32185.1"/>
    </source>
</evidence>
<keyword evidence="1" id="KW-0472">Membrane</keyword>
<feature type="transmembrane region" description="Helical" evidence="1">
    <location>
        <begin position="108"/>
        <end position="132"/>
    </location>
</feature>
<dbReference type="AlphaFoldDB" id="A0A6A7RXI8"/>
<keyword evidence="1" id="KW-1133">Transmembrane helix</keyword>
<protein>
    <submittedName>
        <fullName evidence="2">Uncharacterized protein</fullName>
    </submittedName>
</protein>
<evidence type="ECO:0000256" key="1">
    <source>
        <dbReference type="SAM" id="Phobius"/>
    </source>
</evidence>
<dbReference type="EMBL" id="PDHS01000460">
    <property type="protein sequence ID" value="MQM32185.1"/>
    <property type="molecule type" value="Genomic_DNA"/>
</dbReference>
<evidence type="ECO:0000313" key="3">
    <source>
        <dbReference type="Proteomes" id="UP000342300"/>
    </source>
</evidence>
<comment type="caution">
    <text evidence="2">The sequence shown here is derived from an EMBL/GenBank/DDBJ whole genome shotgun (WGS) entry which is preliminary data.</text>
</comment>
<dbReference type="Proteomes" id="UP000342300">
    <property type="component" value="Unassembled WGS sequence"/>
</dbReference>
<organism evidence="2 3">
    <name type="scientific">Candidatus Accumulibacter phosphatis</name>
    <dbReference type="NCBI Taxonomy" id="327160"/>
    <lineage>
        <taxon>Bacteria</taxon>
        <taxon>Pseudomonadati</taxon>
        <taxon>Pseudomonadota</taxon>
        <taxon>Betaproteobacteria</taxon>
        <taxon>Candidatus Accumulibacter</taxon>
    </lineage>
</organism>
<reference evidence="2 3" key="1">
    <citation type="submission" date="2017-09" db="EMBL/GenBank/DDBJ databases">
        <title>Metagenomic Analysis Reveals Denitrifying Candidatus Accumulibacter and Flanking Population as a Source of N2O.</title>
        <authorList>
            <person name="Gao H."/>
            <person name="Mao Y."/>
            <person name="Zhao X."/>
            <person name="Liu W.-T."/>
            <person name="Zhang T."/>
            <person name="Wells G."/>
        </authorList>
    </citation>
    <scope>NUCLEOTIDE SEQUENCE [LARGE SCALE GENOMIC DNA]</scope>
    <source>
        <strain evidence="2">CANDO_2_IC</strain>
    </source>
</reference>
<feature type="transmembrane region" description="Helical" evidence="1">
    <location>
        <begin position="46"/>
        <end position="70"/>
    </location>
</feature>
<keyword evidence="1" id="KW-0812">Transmembrane</keyword>
<feature type="transmembrane region" description="Helical" evidence="1">
    <location>
        <begin position="175"/>
        <end position="192"/>
    </location>
</feature>
<feature type="transmembrane region" description="Helical" evidence="1">
    <location>
        <begin position="9"/>
        <end position="26"/>
    </location>
</feature>
<sequence>MSQNALKKVWSFFALMALTLSFLFFLRTTGVQPDGDAFGFMSYKAATIPVLALPMDMVLFGILLWLTWVWSESVEEGSWAERIPIFHFERKDVDPSTRGGKIYQRWSFALALVVPLLLTVQMASCFFGGAVYEHGHTLKIASGSELFEFSKLGAVSGTLRFGDPEGPQFFAWEPWLLALCLLAIIVGWLWTLRSMFR</sequence>
<gene>
    <name evidence="2" type="ORF">CRU78_17425</name>
</gene>